<organism evidence="1 2">
    <name type="scientific">Podospora appendiculata</name>
    <dbReference type="NCBI Taxonomy" id="314037"/>
    <lineage>
        <taxon>Eukaryota</taxon>
        <taxon>Fungi</taxon>
        <taxon>Dikarya</taxon>
        <taxon>Ascomycota</taxon>
        <taxon>Pezizomycotina</taxon>
        <taxon>Sordariomycetes</taxon>
        <taxon>Sordariomycetidae</taxon>
        <taxon>Sordariales</taxon>
        <taxon>Podosporaceae</taxon>
        <taxon>Podospora</taxon>
    </lineage>
</organism>
<evidence type="ECO:0000313" key="1">
    <source>
        <dbReference type="EMBL" id="KAK3685103.1"/>
    </source>
</evidence>
<gene>
    <name evidence="1" type="ORF">B0T22DRAFT_211284</name>
</gene>
<name>A0AAE0X515_9PEZI</name>
<proteinExistence type="predicted"/>
<protein>
    <submittedName>
        <fullName evidence="1">Uncharacterized protein</fullName>
    </submittedName>
</protein>
<sequence length="189" mass="19313">MKSCAGLVAATVFGLATGQISRFITVTEFANPSSVTFYSASAPVATGAWPVAAPAPSSGAAANSAICGQGFTYCGYILRDHQNFKEEDIVRAYCAGNKDNCANGKTKTDPIQALYVCLPPNANPKHRKMIKGRQAGGTSPTSTLLSSPGGNTCSALAQTGNAIELLCSCGGSCLNPASDHIGRCDAPCS</sequence>
<dbReference type="Proteomes" id="UP001270362">
    <property type="component" value="Unassembled WGS sequence"/>
</dbReference>
<reference evidence="1" key="2">
    <citation type="submission" date="2023-06" db="EMBL/GenBank/DDBJ databases">
        <authorList>
            <consortium name="Lawrence Berkeley National Laboratory"/>
            <person name="Haridas S."/>
            <person name="Hensen N."/>
            <person name="Bonometti L."/>
            <person name="Westerberg I."/>
            <person name="Brannstrom I.O."/>
            <person name="Guillou S."/>
            <person name="Cros-Aarteil S."/>
            <person name="Calhoun S."/>
            <person name="Kuo A."/>
            <person name="Mondo S."/>
            <person name="Pangilinan J."/>
            <person name="Riley R."/>
            <person name="Labutti K."/>
            <person name="Andreopoulos B."/>
            <person name="Lipzen A."/>
            <person name="Chen C."/>
            <person name="Yanf M."/>
            <person name="Daum C."/>
            <person name="Ng V."/>
            <person name="Clum A."/>
            <person name="Steindorff A."/>
            <person name="Ohm R."/>
            <person name="Martin F."/>
            <person name="Silar P."/>
            <person name="Natvig D."/>
            <person name="Lalanne C."/>
            <person name="Gautier V."/>
            <person name="Ament-Velasquez S.L."/>
            <person name="Kruys A."/>
            <person name="Hutchinson M.I."/>
            <person name="Powell A.J."/>
            <person name="Barry K."/>
            <person name="Miller A.N."/>
            <person name="Grigoriev I.V."/>
            <person name="Debuchy R."/>
            <person name="Gladieux P."/>
            <person name="Thoren M.H."/>
            <person name="Johannesson H."/>
        </authorList>
    </citation>
    <scope>NUCLEOTIDE SEQUENCE</scope>
    <source>
        <strain evidence="1">CBS 314.62</strain>
    </source>
</reference>
<reference evidence="1" key="1">
    <citation type="journal article" date="2023" name="Mol. Phylogenet. Evol.">
        <title>Genome-scale phylogeny and comparative genomics of the fungal order Sordariales.</title>
        <authorList>
            <person name="Hensen N."/>
            <person name="Bonometti L."/>
            <person name="Westerberg I."/>
            <person name="Brannstrom I.O."/>
            <person name="Guillou S."/>
            <person name="Cros-Aarteil S."/>
            <person name="Calhoun S."/>
            <person name="Haridas S."/>
            <person name="Kuo A."/>
            <person name="Mondo S."/>
            <person name="Pangilinan J."/>
            <person name="Riley R."/>
            <person name="LaButti K."/>
            <person name="Andreopoulos B."/>
            <person name="Lipzen A."/>
            <person name="Chen C."/>
            <person name="Yan M."/>
            <person name="Daum C."/>
            <person name="Ng V."/>
            <person name="Clum A."/>
            <person name="Steindorff A."/>
            <person name="Ohm R.A."/>
            <person name="Martin F."/>
            <person name="Silar P."/>
            <person name="Natvig D.O."/>
            <person name="Lalanne C."/>
            <person name="Gautier V."/>
            <person name="Ament-Velasquez S.L."/>
            <person name="Kruys A."/>
            <person name="Hutchinson M.I."/>
            <person name="Powell A.J."/>
            <person name="Barry K."/>
            <person name="Miller A.N."/>
            <person name="Grigoriev I.V."/>
            <person name="Debuchy R."/>
            <person name="Gladieux P."/>
            <person name="Hiltunen Thoren M."/>
            <person name="Johannesson H."/>
        </authorList>
    </citation>
    <scope>NUCLEOTIDE SEQUENCE</scope>
    <source>
        <strain evidence="1">CBS 314.62</strain>
    </source>
</reference>
<keyword evidence="2" id="KW-1185">Reference proteome</keyword>
<evidence type="ECO:0000313" key="2">
    <source>
        <dbReference type="Proteomes" id="UP001270362"/>
    </source>
</evidence>
<dbReference type="AlphaFoldDB" id="A0AAE0X515"/>
<accession>A0AAE0X515</accession>
<dbReference type="EMBL" id="JAULSO010000003">
    <property type="protein sequence ID" value="KAK3685103.1"/>
    <property type="molecule type" value="Genomic_DNA"/>
</dbReference>
<comment type="caution">
    <text evidence="1">The sequence shown here is derived from an EMBL/GenBank/DDBJ whole genome shotgun (WGS) entry which is preliminary data.</text>
</comment>